<gene>
    <name evidence="2" type="ORF">CLODIP_2_CD14990</name>
</gene>
<evidence type="ECO:0000313" key="2">
    <source>
        <dbReference type="EMBL" id="CAB3387690.1"/>
    </source>
</evidence>
<accession>A0A8S1DZ99</accession>
<feature type="region of interest" description="Disordered" evidence="1">
    <location>
        <begin position="1"/>
        <end position="23"/>
    </location>
</feature>
<sequence length="91" mass="10290">MEDPPKRGTKKYNVISGKDKNGRLETKPALILHGPGTFIEMQEMLKLRKLETDCTSPGERPKRIRRLPAKNLETADEDDEPRSPSKKSGCK</sequence>
<dbReference type="EMBL" id="CADEPI010000610">
    <property type="protein sequence ID" value="CAB3387690.1"/>
    <property type="molecule type" value="Genomic_DNA"/>
</dbReference>
<dbReference type="Proteomes" id="UP000494165">
    <property type="component" value="Unassembled WGS sequence"/>
</dbReference>
<evidence type="ECO:0000256" key="1">
    <source>
        <dbReference type="SAM" id="MobiDB-lite"/>
    </source>
</evidence>
<protein>
    <submittedName>
        <fullName evidence="2">Uncharacterized protein</fullName>
    </submittedName>
</protein>
<dbReference type="AlphaFoldDB" id="A0A8S1DZ99"/>
<comment type="caution">
    <text evidence="2">The sequence shown here is derived from an EMBL/GenBank/DDBJ whole genome shotgun (WGS) entry which is preliminary data.</text>
</comment>
<proteinExistence type="predicted"/>
<organism evidence="2 3">
    <name type="scientific">Cloeon dipterum</name>
    <dbReference type="NCBI Taxonomy" id="197152"/>
    <lineage>
        <taxon>Eukaryota</taxon>
        <taxon>Metazoa</taxon>
        <taxon>Ecdysozoa</taxon>
        <taxon>Arthropoda</taxon>
        <taxon>Hexapoda</taxon>
        <taxon>Insecta</taxon>
        <taxon>Pterygota</taxon>
        <taxon>Palaeoptera</taxon>
        <taxon>Ephemeroptera</taxon>
        <taxon>Pisciforma</taxon>
        <taxon>Baetidae</taxon>
        <taxon>Cloeon</taxon>
    </lineage>
</organism>
<keyword evidence="3" id="KW-1185">Reference proteome</keyword>
<name>A0A8S1DZ99_9INSE</name>
<evidence type="ECO:0000313" key="3">
    <source>
        <dbReference type="Proteomes" id="UP000494165"/>
    </source>
</evidence>
<feature type="region of interest" description="Disordered" evidence="1">
    <location>
        <begin position="52"/>
        <end position="91"/>
    </location>
</feature>
<reference evidence="2 3" key="1">
    <citation type="submission" date="2020-04" db="EMBL/GenBank/DDBJ databases">
        <authorList>
            <person name="Alioto T."/>
            <person name="Alioto T."/>
            <person name="Gomez Garrido J."/>
        </authorList>
    </citation>
    <scope>NUCLEOTIDE SEQUENCE [LARGE SCALE GENOMIC DNA]</scope>
</reference>